<dbReference type="AlphaFoldDB" id="A0A413UCV8"/>
<dbReference type="Proteomes" id="UP000285288">
    <property type="component" value="Unassembled WGS sequence"/>
</dbReference>
<gene>
    <name evidence="2" type="ORF">DW907_05710</name>
</gene>
<evidence type="ECO:0000256" key="1">
    <source>
        <dbReference type="SAM" id="MobiDB-lite"/>
    </source>
</evidence>
<protein>
    <recommendedName>
        <fullName evidence="4">Rpn family recombination-promoting nuclease/putative transposase</fullName>
    </recommendedName>
</protein>
<feature type="region of interest" description="Disordered" evidence="1">
    <location>
        <begin position="265"/>
        <end position="322"/>
    </location>
</feature>
<reference evidence="2 3" key="1">
    <citation type="submission" date="2018-08" db="EMBL/GenBank/DDBJ databases">
        <title>A genome reference for cultivated species of the human gut microbiota.</title>
        <authorList>
            <person name="Zou Y."/>
            <person name="Xue W."/>
            <person name="Luo G."/>
        </authorList>
    </citation>
    <scope>NUCLEOTIDE SEQUENCE [LARGE SCALE GENOMIC DNA]</scope>
    <source>
        <strain evidence="2 3">AM42-13AC</strain>
    </source>
</reference>
<dbReference type="PANTHER" id="PTHR41317">
    <property type="entry name" value="PD-(D_E)XK NUCLEASE FAMILY TRANSPOSASE"/>
    <property type="match status" value="1"/>
</dbReference>
<name>A0A413UCV8_9FIRM</name>
<dbReference type="EMBL" id="QSGD01000017">
    <property type="protein sequence ID" value="RHB06523.1"/>
    <property type="molecule type" value="Genomic_DNA"/>
</dbReference>
<dbReference type="Gene3D" id="1.20.1270.60">
    <property type="entry name" value="Arfaptin homology (AH) domain/BAR domain"/>
    <property type="match status" value="1"/>
</dbReference>
<comment type="caution">
    <text evidence="2">The sequence shown here is derived from an EMBL/GenBank/DDBJ whole genome shotgun (WGS) entry which is preliminary data.</text>
</comment>
<dbReference type="PANTHER" id="PTHR41317:SF1">
    <property type="entry name" value="PD-(D_E)XK NUCLEASE FAMILY TRANSPOSASE"/>
    <property type="match status" value="1"/>
</dbReference>
<dbReference type="InterPro" id="IPR027267">
    <property type="entry name" value="AH/BAR_dom_sf"/>
</dbReference>
<evidence type="ECO:0000313" key="3">
    <source>
        <dbReference type="Proteomes" id="UP000285288"/>
    </source>
</evidence>
<dbReference type="Pfam" id="PF12784">
    <property type="entry name" value="PDDEXK_2"/>
    <property type="match status" value="1"/>
</dbReference>
<sequence>MNDLNEMPTRKEVLMRSANLLNDFAFKYVFGEDCKEANDALKSLLTVFLERKVNKVVVKNSEMVKDYSKMKSPRLDLLVEFDDQTMVDLEMQLRQTKDNLMNRFPYYSARLHGSQDMEGKSYSQLKETIVMIFFNVNIFENDNICNTFRYKCDGDLPFVKEEKEDRMKLRTIEMPKVDLNKPLEVMNEQEKMIYYFLNCHKGMEDSKIKMMIESDEVIQMLEKRVETISDDRWKKIIEDFQKLHENEERIELQLELEELQKAKEKVRKAQEDVRKAEEDVRKEQEDVRKEQEDVRKEQEDVRKEQEDVRKAQEDVRKAQEDVRKQVEEADKKVEDANRQIEQMNQVMKQGIKAMLANGMNLELISKSLSKSEDEIMELLK</sequence>
<evidence type="ECO:0000313" key="2">
    <source>
        <dbReference type="EMBL" id="RHB06523.1"/>
    </source>
</evidence>
<accession>A0A413UCV8</accession>
<organism evidence="2 3">
    <name type="scientific">Holdemanella biformis</name>
    <dbReference type="NCBI Taxonomy" id="1735"/>
    <lineage>
        <taxon>Bacteria</taxon>
        <taxon>Bacillati</taxon>
        <taxon>Bacillota</taxon>
        <taxon>Erysipelotrichia</taxon>
        <taxon>Erysipelotrichales</taxon>
        <taxon>Erysipelotrichaceae</taxon>
        <taxon>Holdemanella</taxon>
    </lineage>
</organism>
<evidence type="ECO:0008006" key="4">
    <source>
        <dbReference type="Google" id="ProtNLM"/>
    </source>
</evidence>
<proteinExistence type="predicted"/>